<feature type="compositionally biased region" description="Basic and acidic residues" evidence="1">
    <location>
        <begin position="61"/>
        <end position="72"/>
    </location>
</feature>
<sequence>MNADTLAAAVGVVAVLGGLAGLAGFVVPGLSATFVFVVVVGLVAGVQGLRYALRRRSVDYRSTDTGDPELRYRVPTPGDDVDRDLSRTGGWGSMGGTDLRVRLREVAIESLVLHDHCSVERAERHVDDGTWTTDPVAARYLGGDVPLALSTRLRLVVRGQSSPAARAARTVAAIEAIHDRADALPEADG</sequence>
<reference evidence="4" key="1">
    <citation type="submission" date="2016-10" db="EMBL/GenBank/DDBJ databases">
        <authorList>
            <person name="Varghese N."/>
            <person name="Submissions S."/>
        </authorList>
    </citation>
    <scope>NUCLEOTIDE SEQUENCE [LARGE SCALE GENOMIC DNA]</scope>
    <source>
        <strain evidence="4">CGMCC 1.8711</strain>
    </source>
</reference>
<organism evidence="3 4">
    <name type="scientific">Halogeometricum limi</name>
    <dbReference type="NCBI Taxonomy" id="555875"/>
    <lineage>
        <taxon>Archaea</taxon>
        <taxon>Methanobacteriati</taxon>
        <taxon>Methanobacteriota</taxon>
        <taxon>Stenosarchaea group</taxon>
        <taxon>Halobacteria</taxon>
        <taxon>Halobacteriales</taxon>
        <taxon>Haloferacaceae</taxon>
        <taxon>Halogeometricum</taxon>
    </lineage>
</organism>
<proteinExistence type="predicted"/>
<dbReference type="EMBL" id="FOYS01000001">
    <property type="protein sequence ID" value="SFR36762.1"/>
    <property type="molecule type" value="Genomic_DNA"/>
</dbReference>
<keyword evidence="4" id="KW-1185">Reference proteome</keyword>
<feature type="region of interest" description="Disordered" evidence="1">
    <location>
        <begin position="61"/>
        <end position="87"/>
    </location>
</feature>
<feature type="transmembrane region" description="Helical" evidence="2">
    <location>
        <begin position="33"/>
        <end position="53"/>
    </location>
</feature>
<gene>
    <name evidence="3" type="ORF">SAMN04488124_0815</name>
</gene>
<evidence type="ECO:0000256" key="2">
    <source>
        <dbReference type="SAM" id="Phobius"/>
    </source>
</evidence>
<evidence type="ECO:0000313" key="3">
    <source>
        <dbReference type="EMBL" id="SFR36762.1"/>
    </source>
</evidence>
<accession>A0A1I6G3K9</accession>
<name>A0A1I6G3K9_9EURY</name>
<evidence type="ECO:0000256" key="1">
    <source>
        <dbReference type="SAM" id="MobiDB-lite"/>
    </source>
</evidence>
<protein>
    <submittedName>
        <fullName evidence="3">Uncharacterized protein</fullName>
    </submittedName>
</protein>
<dbReference type="RefSeq" id="WP_089876967.1">
    <property type="nucleotide sequence ID" value="NZ_FOYS01000001.1"/>
</dbReference>
<dbReference type="Proteomes" id="UP000243250">
    <property type="component" value="Unassembled WGS sequence"/>
</dbReference>
<dbReference type="AlphaFoldDB" id="A0A1I6G3K9"/>
<dbReference type="Pfam" id="PF23933">
    <property type="entry name" value="DUF7269"/>
    <property type="match status" value="1"/>
</dbReference>
<evidence type="ECO:0000313" key="4">
    <source>
        <dbReference type="Proteomes" id="UP000243250"/>
    </source>
</evidence>
<keyword evidence="2" id="KW-1133">Transmembrane helix</keyword>
<dbReference type="InterPro" id="IPR055693">
    <property type="entry name" value="DUF7269"/>
</dbReference>
<dbReference type="OrthoDB" id="307812at2157"/>
<feature type="transmembrane region" description="Helical" evidence="2">
    <location>
        <begin position="7"/>
        <end position="27"/>
    </location>
</feature>
<dbReference type="STRING" id="555875.SAMN04488124_0815"/>
<keyword evidence="2" id="KW-0812">Transmembrane</keyword>
<keyword evidence="2" id="KW-0472">Membrane</keyword>